<dbReference type="InterPro" id="IPR017850">
    <property type="entry name" value="Alkaline_phosphatase_core_sf"/>
</dbReference>
<keyword evidence="1" id="KW-0472">Membrane</keyword>
<sequence>MAQPLRRGIRSTDVLRMAVAWGSSTLALVITGALLPSFSATSWWSYAEVAAVAGLVGLSLRPLMVEVAARIGWLAVVLLALGGEALIMYVAIRLVPGIESTASTALAATWVAALVGTLISWVTTAGTDDGLVTSLARRARQRMTVHDPDVDGVLFVQLDGVPYPVLQWAVQSGAVPHIREWLAGGSYALRPWTPQMPCTTPASQLGILHGTVKGIPAFRWYDRELGRVLVANRPADARVIEARASDGAGLLHEDGVSISNLFTGDAPRSLMTMSRLEARRGTADTRKAFGWFLTTPVGFTRSLTRALGEILKERWQARRQVKRALEPRVERSWMFAVLRAVTNGLLRDLNTSLVAEEMRRGTKVIYVDYVDYDEIAHHAGMFRPESLAALDGLDRTLASLALLAQTAPRRYRLVALSDHGQSQGATFRDRYGQPLGDLCAALMDEQVSNVDAAVEGLGRADSLVGDIGSAGLTGRLADRAGAGLVKAQATPTVASPDEEPVVVLGSGNLGLLYLRGRHRWSLEELEERWPALVPGLVRHPGVGFVAGVDGRGHAWVVGAEGRFDLTAGLVEGSDPLAGYGSHASRVLQRALAIEQAPDLYVNSAVDPLTGDVAAFEELVGSHGGLGGWQDQAMLLGPVDLMAGLPERIEGADELHRVLVRMLEVSGQRSTETSLLTVEPESPAELD</sequence>
<proteinExistence type="predicted"/>
<keyword evidence="1" id="KW-0812">Transmembrane</keyword>
<dbReference type="Gene3D" id="3.40.720.10">
    <property type="entry name" value="Alkaline Phosphatase, subunit A"/>
    <property type="match status" value="1"/>
</dbReference>
<organism evidence="2">
    <name type="scientific">Pedococcus sp. KACC 23699</name>
    <dbReference type="NCBI Taxonomy" id="3149228"/>
    <lineage>
        <taxon>Bacteria</taxon>
        <taxon>Bacillati</taxon>
        <taxon>Actinomycetota</taxon>
        <taxon>Actinomycetes</taxon>
        <taxon>Micrococcales</taxon>
        <taxon>Intrasporangiaceae</taxon>
        <taxon>Pedococcus</taxon>
    </lineage>
</organism>
<keyword evidence="1" id="KW-1133">Transmembrane helix</keyword>
<evidence type="ECO:0000313" key="2">
    <source>
        <dbReference type="EMBL" id="XBO43366.1"/>
    </source>
</evidence>
<dbReference type="EMBL" id="CP157483">
    <property type="protein sequence ID" value="XBO43366.1"/>
    <property type="molecule type" value="Genomic_DNA"/>
</dbReference>
<feature type="transmembrane region" description="Helical" evidence="1">
    <location>
        <begin position="71"/>
        <end position="92"/>
    </location>
</feature>
<protein>
    <submittedName>
        <fullName evidence="2">Phage holin family protein</fullName>
    </submittedName>
</protein>
<evidence type="ECO:0000256" key="1">
    <source>
        <dbReference type="SAM" id="Phobius"/>
    </source>
</evidence>
<accession>A0AAU7JSG6</accession>
<dbReference type="AlphaFoldDB" id="A0AAU7JSG6"/>
<reference evidence="2" key="1">
    <citation type="submission" date="2024-05" db="EMBL/GenBank/DDBJ databases">
        <authorList>
            <person name="Kim S."/>
            <person name="Heo J."/>
            <person name="Choi H."/>
            <person name="Choi Y."/>
            <person name="Kwon S.-W."/>
            <person name="Kim Y."/>
        </authorList>
    </citation>
    <scope>NUCLEOTIDE SEQUENCE</scope>
    <source>
        <strain evidence="2">KACC 23699</strain>
    </source>
</reference>
<dbReference type="RefSeq" id="WP_406830800.1">
    <property type="nucleotide sequence ID" value="NZ_CP157483.1"/>
</dbReference>
<dbReference type="InterPro" id="IPR002591">
    <property type="entry name" value="Phosphodiest/P_Trfase"/>
</dbReference>
<gene>
    <name evidence="2" type="ORF">ABEG17_17660</name>
</gene>
<feature type="transmembrane region" description="Helical" evidence="1">
    <location>
        <begin position="104"/>
        <end position="122"/>
    </location>
</feature>
<name>A0AAU7JSG6_9MICO</name>
<dbReference type="SUPFAM" id="SSF53649">
    <property type="entry name" value="Alkaline phosphatase-like"/>
    <property type="match status" value="1"/>
</dbReference>
<dbReference type="Pfam" id="PF01663">
    <property type="entry name" value="Phosphodiest"/>
    <property type="match status" value="1"/>
</dbReference>